<protein>
    <submittedName>
        <fullName evidence="2">Uncharacterized protein</fullName>
    </submittedName>
</protein>
<organism evidence="2 3">
    <name type="scientific">Corynebacterium meitnerae</name>
    <dbReference type="NCBI Taxonomy" id="2913498"/>
    <lineage>
        <taxon>Bacteria</taxon>
        <taxon>Bacillati</taxon>
        <taxon>Actinomycetota</taxon>
        <taxon>Actinomycetes</taxon>
        <taxon>Mycobacteriales</taxon>
        <taxon>Corynebacteriaceae</taxon>
        <taxon>Corynebacterium</taxon>
    </lineage>
</organism>
<evidence type="ECO:0000313" key="2">
    <source>
        <dbReference type="EMBL" id="MCZ9294932.1"/>
    </source>
</evidence>
<gene>
    <name evidence="2" type="ORF">L8U60_10660</name>
</gene>
<proteinExistence type="predicted"/>
<keyword evidence="3" id="KW-1185">Reference proteome</keyword>
<dbReference type="InterPro" id="IPR010921">
    <property type="entry name" value="Trp_repressor/repl_initiator"/>
</dbReference>
<feature type="region of interest" description="Disordered" evidence="1">
    <location>
        <begin position="209"/>
        <end position="238"/>
    </location>
</feature>
<feature type="compositionally biased region" description="Basic and acidic residues" evidence="1">
    <location>
        <begin position="163"/>
        <end position="182"/>
    </location>
</feature>
<dbReference type="SUPFAM" id="SSF48295">
    <property type="entry name" value="TrpR-like"/>
    <property type="match status" value="1"/>
</dbReference>
<feature type="region of interest" description="Disordered" evidence="1">
    <location>
        <begin position="123"/>
        <end position="182"/>
    </location>
</feature>
<evidence type="ECO:0000313" key="3">
    <source>
        <dbReference type="Proteomes" id="UP001146468"/>
    </source>
</evidence>
<name>A0A9X3LVV1_9CORY</name>
<dbReference type="GO" id="GO:0043565">
    <property type="term" value="F:sequence-specific DNA binding"/>
    <property type="evidence" value="ECO:0007669"/>
    <property type="project" value="InterPro"/>
</dbReference>
<accession>A0A9X3LVV1</accession>
<reference evidence="2" key="1">
    <citation type="submission" date="2022-02" db="EMBL/GenBank/DDBJ databases">
        <title>Corynebacterium sp. from urogenital microbiome.</title>
        <authorList>
            <person name="Cappelli E.A."/>
            <person name="Ribeiro T.G."/>
            <person name="Peixe L."/>
        </authorList>
    </citation>
    <scope>NUCLEOTIDE SEQUENCE</scope>
    <source>
        <strain evidence="2">C8Ua_172</strain>
    </source>
</reference>
<dbReference type="AlphaFoldDB" id="A0A9X3LVV1"/>
<evidence type="ECO:0000256" key="1">
    <source>
        <dbReference type="SAM" id="MobiDB-lite"/>
    </source>
</evidence>
<dbReference type="RefSeq" id="WP_269966348.1">
    <property type="nucleotide sequence ID" value="NZ_JAKMUS010000032.1"/>
</dbReference>
<sequence>RGADILSPIWSSGRKFQMGYPQSVRQRALELCGKGMNSFQVHRQLAKEGFDPVPAACTVRCWVHDAKHGVKVSGHHRSAAEIAAVVREYLTTDASGTDVALRFGVSRSSVCLWALEFAPDEEKRRGMSPEQLEQATLWRVEKKRRTPRKSATKSSQPATGIPVKDDGNLDERPFDRAALPDDPDELKAMLEHERFMRLADQALFRQVMKSAGKAPARRTLPVSKSQQQSKISGDSDTR</sequence>
<comment type="caution">
    <text evidence="2">The sequence shown here is derived from an EMBL/GenBank/DDBJ whole genome shotgun (WGS) entry which is preliminary data.</text>
</comment>
<dbReference type="EMBL" id="JAKMUS010000032">
    <property type="protein sequence ID" value="MCZ9294932.1"/>
    <property type="molecule type" value="Genomic_DNA"/>
</dbReference>
<feature type="non-terminal residue" evidence="2">
    <location>
        <position position="1"/>
    </location>
</feature>
<dbReference type="Proteomes" id="UP001146468">
    <property type="component" value="Unassembled WGS sequence"/>
</dbReference>
<feature type="compositionally biased region" description="Basic residues" evidence="1">
    <location>
        <begin position="141"/>
        <end position="151"/>
    </location>
</feature>
<feature type="compositionally biased region" description="Polar residues" evidence="1">
    <location>
        <begin position="222"/>
        <end position="232"/>
    </location>
</feature>